<evidence type="ECO:0000313" key="2">
    <source>
        <dbReference type="Proteomes" id="UP000789572"/>
    </source>
</evidence>
<sequence>VVPEFDRPSSSVIGDGAGLRVFRRIWLIKNLINAKQDRFNQRSFKSQNLLSFSPISTHTFALTTPNKTDIFPALRFLFATGDHGT</sequence>
<name>A0A9N9BYX7_9GLOM</name>
<accession>A0A9N9BYX7</accession>
<evidence type="ECO:0000313" key="1">
    <source>
        <dbReference type="EMBL" id="CAG8580582.1"/>
    </source>
</evidence>
<comment type="caution">
    <text evidence="1">The sequence shown here is derived from an EMBL/GenBank/DDBJ whole genome shotgun (WGS) entry which is preliminary data.</text>
</comment>
<protein>
    <submittedName>
        <fullName evidence="1">10446_t:CDS:1</fullName>
    </submittedName>
</protein>
<keyword evidence="2" id="KW-1185">Reference proteome</keyword>
<gene>
    <name evidence="1" type="ORF">POCULU_LOCUS6468</name>
</gene>
<dbReference type="AlphaFoldDB" id="A0A9N9BYX7"/>
<reference evidence="1" key="1">
    <citation type="submission" date="2021-06" db="EMBL/GenBank/DDBJ databases">
        <authorList>
            <person name="Kallberg Y."/>
            <person name="Tangrot J."/>
            <person name="Rosling A."/>
        </authorList>
    </citation>
    <scope>NUCLEOTIDE SEQUENCE</scope>
    <source>
        <strain evidence="1">IA702</strain>
    </source>
</reference>
<organism evidence="1 2">
    <name type="scientific">Paraglomus occultum</name>
    <dbReference type="NCBI Taxonomy" id="144539"/>
    <lineage>
        <taxon>Eukaryota</taxon>
        <taxon>Fungi</taxon>
        <taxon>Fungi incertae sedis</taxon>
        <taxon>Mucoromycota</taxon>
        <taxon>Glomeromycotina</taxon>
        <taxon>Glomeromycetes</taxon>
        <taxon>Paraglomerales</taxon>
        <taxon>Paraglomeraceae</taxon>
        <taxon>Paraglomus</taxon>
    </lineage>
</organism>
<dbReference type="EMBL" id="CAJVPJ010001198">
    <property type="protein sequence ID" value="CAG8580582.1"/>
    <property type="molecule type" value="Genomic_DNA"/>
</dbReference>
<feature type="non-terminal residue" evidence="1">
    <location>
        <position position="85"/>
    </location>
</feature>
<dbReference type="Proteomes" id="UP000789572">
    <property type="component" value="Unassembled WGS sequence"/>
</dbReference>
<proteinExistence type="predicted"/>